<keyword evidence="3" id="KW-1133">Transmembrane helix</keyword>
<evidence type="ECO:0000256" key="2">
    <source>
        <dbReference type="ARBA" id="ARBA00022692"/>
    </source>
</evidence>
<evidence type="ECO:0000256" key="1">
    <source>
        <dbReference type="ARBA" id="ARBA00022475"/>
    </source>
</evidence>
<gene>
    <name evidence="6" type="ORF">B1A_02113</name>
</gene>
<proteinExistence type="predicted"/>
<reference evidence="6" key="2">
    <citation type="journal article" date="2014" name="ISME J.">
        <title>Microbial stratification in low pH oxic and suboxic macroscopic growths along an acid mine drainage.</title>
        <authorList>
            <person name="Mendez-Garcia C."/>
            <person name="Mesa V."/>
            <person name="Sprenger R.R."/>
            <person name="Richter M."/>
            <person name="Diez M.S."/>
            <person name="Solano J."/>
            <person name="Bargiela R."/>
            <person name="Golyshina O.V."/>
            <person name="Manteca A."/>
            <person name="Ramos J.L."/>
            <person name="Gallego J.R."/>
            <person name="Llorente I."/>
            <person name="Martins Dos Santos V.A."/>
            <person name="Jensen O.N."/>
            <person name="Pelaez A.I."/>
            <person name="Sanchez J."/>
            <person name="Ferrer M."/>
        </authorList>
    </citation>
    <scope>NUCLEOTIDE SEQUENCE</scope>
</reference>
<feature type="non-terminal residue" evidence="6">
    <location>
        <position position="100"/>
    </location>
</feature>
<keyword evidence="1" id="KW-1003">Cell membrane</keyword>
<dbReference type="InterPro" id="IPR027398">
    <property type="entry name" value="SecD-TM"/>
</dbReference>
<dbReference type="Pfam" id="PF13721">
    <property type="entry name" value="SecD-TM1"/>
    <property type="match status" value="1"/>
</dbReference>
<dbReference type="EMBL" id="AUZX01001581">
    <property type="protein sequence ID" value="EQD78729.1"/>
    <property type="molecule type" value="Genomic_DNA"/>
</dbReference>
<evidence type="ECO:0000313" key="6">
    <source>
        <dbReference type="EMBL" id="EQD78729.1"/>
    </source>
</evidence>
<reference evidence="6" key="1">
    <citation type="submission" date="2013-08" db="EMBL/GenBank/DDBJ databases">
        <authorList>
            <person name="Mendez C."/>
            <person name="Richter M."/>
            <person name="Ferrer M."/>
            <person name="Sanchez J."/>
        </authorList>
    </citation>
    <scope>NUCLEOTIDE SEQUENCE</scope>
</reference>
<feature type="domain" description="SecD export protein N-terminal TM" evidence="5">
    <location>
        <begin position="3"/>
        <end position="99"/>
    </location>
</feature>
<keyword evidence="4" id="KW-0472">Membrane</keyword>
<evidence type="ECO:0000259" key="5">
    <source>
        <dbReference type="Pfam" id="PF13721"/>
    </source>
</evidence>
<accession>T1DBB4</accession>
<organism evidence="6">
    <name type="scientific">mine drainage metagenome</name>
    <dbReference type="NCBI Taxonomy" id="410659"/>
    <lineage>
        <taxon>unclassified sequences</taxon>
        <taxon>metagenomes</taxon>
        <taxon>ecological metagenomes</taxon>
    </lineage>
</organism>
<keyword evidence="2" id="KW-0812">Transmembrane</keyword>
<dbReference type="AlphaFoldDB" id="T1DBB4"/>
<comment type="caution">
    <text evidence="6">The sequence shown here is derived from an EMBL/GenBank/DDBJ whole genome shotgun (WGS) entry which is preliminary data.</text>
</comment>
<name>T1DBB4_9ZZZZ</name>
<sequence length="100" mass="11226">MLEYARWKYILIVVVLLVALLFALPNVFGQAPALQLAHADHTPVTTAEARTVSAYLKQQGVPFTGTYLQNGRLIVRFANESAQFRAQDAIDVKFKKEYLS</sequence>
<evidence type="ECO:0000256" key="3">
    <source>
        <dbReference type="ARBA" id="ARBA00022989"/>
    </source>
</evidence>
<evidence type="ECO:0000256" key="4">
    <source>
        <dbReference type="ARBA" id="ARBA00023136"/>
    </source>
</evidence>
<protein>
    <submittedName>
        <fullName evidence="6">Preprotein translocase subunit SecD</fullName>
    </submittedName>
</protein>